<evidence type="ECO:0000256" key="2">
    <source>
        <dbReference type="SAM" id="SignalP"/>
    </source>
</evidence>
<feature type="chain" id="PRO_5045155925" description="Lipoprotein" evidence="2">
    <location>
        <begin position="28"/>
        <end position="227"/>
    </location>
</feature>
<gene>
    <name evidence="3" type="ORF">FSS13T_18670</name>
</gene>
<keyword evidence="1" id="KW-0175">Coiled coil</keyword>
<proteinExistence type="predicted"/>
<dbReference type="EMBL" id="AVFO01000037">
    <property type="protein sequence ID" value="ESU24969.1"/>
    <property type="molecule type" value="Genomic_DNA"/>
</dbReference>
<organism evidence="3 4">
    <name type="scientific">Flavobacterium saliperosum S13</name>
    <dbReference type="NCBI Taxonomy" id="1341155"/>
    <lineage>
        <taxon>Bacteria</taxon>
        <taxon>Pseudomonadati</taxon>
        <taxon>Bacteroidota</taxon>
        <taxon>Flavobacteriia</taxon>
        <taxon>Flavobacteriales</taxon>
        <taxon>Flavobacteriaceae</taxon>
        <taxon>Flavobacterium</taxon>
    </lineage>
</organism>
<evidence type="ECO:0000256" key="1">
    <source>
        <dbReference type="SAM" id="Coils"/>
    </source>
</evidence>
<evidence type="ECO:0000313" key="3">
    <source>
        <dbReference type="EMBL" id="ESU24969.1"/>
    </source>
</evidence>
<sequence length="227" mass="24899">MNKTILKISSMALILTASIFIACSRDAETVDNLQNNFTNSPISFTNRTVSAKELSEDITFIELVDEMDSFSKFIKQTIDDKSLSIATIQTQLDHLQNQNLTYEEQLSEINAIFTTSVSNKLELNMKGFSEKWGVLKVKYENLDESTLAEAFNQVLDKRDHSGVGSVGPCGWRYNVYLGASYAAAVLCHAGCDTTALGTTAGLGIPACFMACGTLQVYAAVQCYDSYC</sequence>
<reference evidence="3 4" key="1">
    <citation type="submission" date="2013-08" db="EMBL/GenBank/DDBJ databases">
        <title>Flavobacterium saliperosum type strain genome sequencing.</title>
        <authorList>
            <person name="Lee K."/>
            <person name="Yi H."/>
            <person name="Park S."/>
            <person name="Chun J."/>
        </authorList>
    </citation>
    <scope>NUCLEOTIDE SEQUENCE [LARGE SCALE GENOMIC DNA]</scope>
    <source>
        <strain evidence="3 4">S13</strain>
    </source>
</reference>
<keyword evidence="4" id="KW-1185">Reference proteome</keyword>
<dbReference type="Proteomes" id="UP000018234">
    <property type="component" value="Unassembled WGS sequence"/>
</dbReference>
<dbReference type="PROSITE" id="PS51257">
    <property type="entry name" value="PROKAR_LIPOPROTEIN"/>
    <property type="match status" value="1"/>
</dbReference>
<name>A0ABP2ZYE4_9FLAO</name>
<dbReference type="RefSeq" id="WP_023576880.1">
    <property type="nucleotide sequence ID" value="NZ_AVFO01000037.1"/>
</dbReference>
<comment type="caution">
    <text evidence="3">The sequence shown here is derived from an EMBL/GenBank/DDBJ whole genome shotgun (WGS) entry which is preliminary data.</text>
</comment>
<feature type="signal peptide" evidence="2">
    <location>
        <begin position="1"/>
        <end position="27"/>
    </location>
</feature>
<keyword evidence="2" id="KW-0732">Signal</keyword>
<evidence type="ECO:0000313" key="4">
    <source>
        <dbReference type="Proteomes" id="UP000018234"/>
    </source>
</evidence>
<protein>
    <recommendedName>
        <fullName evidence="5">Lipoprotein</fullName>
    </recommendedName>
</protein>
<accession>A0ABP2ZYE4</accession>
<evidence type="ECO:0008006" key="5">
    <source>
        <dbReference type="Google" id="ProtNLM"/>
    </source>
</evidence>
<feature type="coiled-coil region" evidence="1">
    <location>
        <begin position="85"/>
        <end position="112"/>
    </location>
</feature>